<dbReference type="EMBL" id="CAADRP010001962">
    <property type="protein sequence ID" value="VFU57718.1"/>
    <property type="molecule type" value="Genomic_DNA"/>
</dbReference>
<evidence type="ECO:0000259" key="2">
    <source>
        <dbReference type="Pfam" id="PF20791"/>
    </source>
</evidence>
<feature type="region of interest" description="Disordered" evidence="1">
    <location>
        <begin position="300"/>
        <end position="340"/>
    </location>
</feature>
<dbReference type="AlphaFoldDB" id="A0A6N2MWQ6"/>
<dbReference type="GO" id="GO:0000036">
    <property type="term" value="F:acyl carrier activity"/>
    <property type="evidence" value="ECO:0007669"/>
    <property type="project" value="TreeGrafter"/>
</dbReference>
<evidence type="ECO:0000256" key="1">
    <source>
        <dbReference type="SAM" id="MobiDB-lite"/>
    </source>
</evidence>
<dbReference type="Pfam" id="PF20791">
    <property type="entry name" value="Acyl-ACP_TE_C"/>
    <property type="match status" value="1"/>
</dbReference>
<dbReference type="PANTHER" id="PTHR31727">
    <property type="entry name" value="OLEOYL-ACYL CARRIER PROTEIN THIOESTERASE 1, CHLOROPLASTIC"/>
    <property type="match status" value="1"/>
</dbReference>
<dbReference type="GO" id="GO:0016297">
    <property type="term" value="F:fatty acyl-[ACP] hydrolase activity"/>
    <property type="evidence" value="ECO:0007669"/>
    <property type="project" value="InterPro"/>
</dbReference>
<proteinExistence type="predicted"/>
<name>A0A6N2MWQ6_SALVM</name>
<accession>A0A6N2MWQ6</accession>
<gene>
    <name evidence="3" type="ORF">SVIM_LOCUS417604</name>
</gene>
<dbReference type="InterPro" id="IPR049427">
    <property type="entry name" value="Acyl-ACP_TE_C"/>
</dbReference>
<dbReference type="InterPro" id="IPR045023">
    <property type="entry name" value="FATA/B"/>
</dbReference>
<feature type="domain" description="Acyl-ACP thioesterase-like C-terminal" evidence="2">
    <location>
        <begin position="257"/>
        <end position="289"/>
    </location>
</feature>
<dbReference type="Gene3D" id="3.10.129.10">
    <property type="entry name" value="Hotdog Thioesterase"/>
    <property type="match status" value="1"/>
</dbReference>
<dbReference type="InterPro" id="IPR029069">
    <property type="entry name" value="HotDog_dom_sf"/>
</dbReference>
<dbReference type="PANTHER" id="PTHR31727:SF12">
    <property type="entry name" value="ACYL-[ACYL-CARRIER-PROTEIN] HYDROLASE"/>
    <property type="match status" value="1"/>
</dbReference>
<protein>
    <recommendedName>
        <fullName evidence="2">Acyl-ACP thioesterase-like C-terminal domain-containing protein</fullName>
    </recommendedName>
</protein>
<sequence length="359" mass="41387">MNGTATVALKGNSLFQFCNWKAEGLYLSRICYRVDSVKQKVDDIFQPRKNRFLIHFVKGSSLKEVLDKDRQLLQGHLKLVLIKLQHWKVFSTFFRLTDKNADKTHVLWMLEKLNGFCRGEVGENGMRRDWLIRSDATGEVLVPATRSFPEHPHPFFHGSFGCSNKVLQMLNTTCVMMNQQTRGLSKMPEAKTSQEEIPEKINKLNTNAKFTNSNSMTIHEHVTHMSNLASRLTSMGMEVHESFLVQFIINSLPQEYGQFQPKRSDLDMNNHVNNVRYVNWMLEVNTYNFPGKRFSLQNLNSNASHPKRTIPRKLNSANQDNSEYKENSSSDMVQSLVKRKKGSSEEDIKTVVTLTMEIH</sequence>
<evidence type="ECO:0000313" key="3">
    <source>
        <dbReference type="EMBL" id="VFU57718.1"/>
    </source>
</evidence>
<dbReference type="SUPFAM" id="SSF54637">
    <property type="entry name" value="Thioesterase/thiol ester dehydrase-isomerase"/>
    <property type="match status" value="1"/>
</dbReference>
<reference evidence="3" key="1">
    <citation type="submission" date="2019-03" db="EMBL/GenBank/DDBJ databases">
        <authorList>
            <person name="Mank J."/>
            <person name="Almeida P."/>
        </authorList>
    </citation>
    <scope>NUCLEOTIDE SEQUENCE</scope>
    <source>
        <strain evidence="3">78183</strain>
    </source>
</reference>
<organism evidence="3">
    <name type="scientific">Salix viminalis</name>
    <name type="common">Common osier</name>
    <name type="synonym">Basket willow</name>
    <dbReference type="NCBI Taxonomy" id="40686"/>
    <lineage>
        <taxon>Eukaryota</taxon>
        <taxon>Viridiplantae</taxon>
        <taxon>Streptophyta</taxon>
        <taxon>Embryophyta</taxon>
        <taxon>Tracheophyta</taxon>
        <taxon>Spermatophyta</taxon>
        <taxon>Magnoliopsida</taxon>
        <taxon>eudicotyledons</taxon>
        <taxon>Gunneridae</taxon>
        <taxon>Pentapetalae</taxon>
        <taxon>rosids</taxon>
        <taxon>fabids</taxon>
        <taxon>Malpighiales</taxon>
        <taxon>Salicaceae</taxon>
        <taxon>Saliceae</taxon>
        <taxon>Salix</taxon>
    </lineage>
</organism>